<protein>
    <submittedName>
        <fullName evidence="1">Uncharacterized protein</fullName>
    </submittedName>
</protein>
<gene>
    <name evidence="1" type="ORF">LCGC14_1776180</name>
</gene>
<sequence length="154" mass="17537">ANTNLEEVTGFYYELDNFILSQNVGGVGFLTEDKHKLCFEDIPNPNAVGDYKYSCTFWRIGYCKVGNTGHLAALRYRINPIEGPKPQHERMADPIRLTHAPREVRLQASHHIRALLLLILENVKYSNHVSESALEKITPLRESVQAHLDGREPQ</sequence>
<accession>A0A0F9JWJ0</accession>
<comment type="caution">
    <text evidence="1">The sequence shown here is derived from an EMBL/GenBank/DDBJ whole genome shotgun (WGS) entry which is preliminary data.</text>
</comment>
<evidence type="ECO:0000313" key="1">
    <source>
        <dbReference type="EMBL" id="KKM03258.1"/>
    </source>
</evidence>
<organism evidence="1">
    <name type="scientific">marine sediment metagenome</name>
    <dbReference type="NCBI Taxonomy" id="412755"/>
    <lineage>
        <taxon>unclassified sequences</taxon>
        <taxon>metagenomes</taxon>
        <taxon>ecological metagenomes</taxon>
    </lineage>
</organism>
<reference evidence="1" key="1">
    <citation type="journal article" date="2015" name="Nature">
        <title>Complex archaea that bridge the gap between prokaryotes and eukaryotes.</title>
        <authorList>
            <person name="Spang A."/>
            <person name="Saw J.H."/>
            <person name="Jorgensen S.L."/>
            <person name="Zaremba-Niedzwiedzka K."/>
            <person name="Martijn J."/>
            <person name="Lind A.E."/>
            <person name="van Eijk R."/>
            <person name="Schleper C."/>
            <person name="Guy L."/>
            <person name="Ettema T.J."/>
        </authorList>
    </citation>
    <scope>NUCLEOTIDE SEQUENCE</scope>
</reference>
<dbReference type="EMBL" id="LAZR01016724">
    <property type="protein sequence ID" value="KKM03258.1"/>
    <property type="molecule type" value="Genomic_DNA"/>
</dbReference>
<dbReference type="AlphaFoldDB" id="A0A0F9JWJ0"/>
<feature type="non-terminal residue" evidence="1">
    <location>
        <position position="1"/>
    </location>
</feature>
<name>A0A0F9JWJ0_9ZZZZ</name>
<proteinExistence type="predicted"/>